<sequence>MGLISLLWGMFSLVWMVLFLIPLLGIGNWLLIPFAVVGAIIGAIGVLFSGPAGNRRAKAGLVLNAVVIVVAMGRLLLGSGVL</sequence>
<dbReference type="STRING" id="344882.ABB29_13545"/>
<reference evidence="2 3" key="1">
    <citation type="submission" date="2015-05" db="EMBL/GenBank/DDBJ databases">
        <title>Genome sequencing and analysis of members of genus Stenotrophomonas.</title>
        <authorList>
            <person name="Patil P.P."/>
            <person name="Midha S."/>
            <person name="Patil P.B."/>
        </authorList>
    </citation>
    <scope>NUCLEOTIDE SEQUENCE [LARGE SCALE GENOMIC DNA]</scope>
    <source>
        <strain evidence="2 3">DSM 21858</strain>
    </source>
</reference>
<dbReference type="PATRIC" id="fig|344882.3.peg.1090"/>
<keyword evidence="3" id="KW-1185">Reference proteome</keyword>
<gene>
    <name evidence="2" type="ORF">ABB29_13545</name>
</gene>
<evidence type="ECO:0000256" key="1">
    <source>
        <dbReference type="SAM" id="Phobius"/>
    </source>
</evidence>
<dbReference type="AlphaFoldDB" id="A0A0R0CPJ0"/>
<organism evidence="2 3">
    <name type="scientific">Pseudoxanthomonas dokdonensis</name>
    <dbReference type="NCBI Taxonomy" id="344882"/>
    <lineage>
        <taxon>Bacteria</taxon>
        <taxon>Pseudomonadati</taxon>
        <taxon>Pseudomonadota</taxon>
        <taxon>Gammaproteobacteria</taxon>
        <taxon>Lysobacterales</taxon>
        <taxon>Lysobacteraceae</taxon>
        <taxon>Pseudoxanthomonas</taxon>
    </lineage>
</organism>
<feature type="transmembrane region" description="Helical" evidence="1">
    <location>
        <begin position="7"/>
        <end position="24"/>
    </location>
</feature>
<dbReference type="RefSeq" id="WP_057659946.1">
    <property type="nucleotide sequence ID" value="NZ_LDJL01000015.1"/>
</dbReference>
<name>A0A0R0CPJ0_9GAMM</name>
<accession>A0A0R0CPJ0</accession>
<evidence type="ECO:0000313" key="3">
    <source>
        <dbReference type="Proteomes" id="UP000052052"/>
    </source>
</evidence>
<keyword evidence="1" id="KW-0472">Membrane</keyword>
<feature type="transmembrane region" description="Helical" evidence="1">
    <location>
        <begin position="61"/>
        <end position="81"/>
    </location>
</feature>
<dbReference type="EMBL" id="LDJL01000015">
    <property type="protein sequence ID" value="KRG68338.1"/>
    <property type="molecule type" value="Genomic_DNA"/>
</dbReference>
<dbReference type="Proteomes" id="UP000052052">
    <property type="component" value="Unassembled WGS sequence"/>
</dbReference>
<feature type="transmembrane region" description="Helical" evidence="1">
    <location>
        <begin position="30"/>
        <end position="49"/>
    </location>
</feature>
<protein>
    <submittedName>
        <fullName evidence="2">Membrane protein</fullName>
    </submittedName>
</protein>
<keyword evidence="1" id="KW-1133">Transmembrane helix</keyword>
<dbReference type="OrthoDB" id="964821at2"/>
<comment type="caution">
    <text evidence="2">The sequence shown here is derived from an EMBL/GenBank/DDBJ whole genome shotgun (WGS) entry which is preliminary data.</text>
</comment>
<proteinExistence type="predicted"/>
<keyword evidence="1" id="KW-0812">Transmembrane</keyword>
<evidence type="ECO:0000313" key="2">
    <source>
        <dbReference type="EMBL" id="KRG68338.1"/>
    </source>
</evidence>